<reference evidence="23" key="1">
    <citation type="journal article" date="2014" name="Proc. Natl. Acad. Sci. U.S.A.">
        <title>Extensive sampling of basidiomycete genomes demonstrates inadequacy of the white-rot/brown-rot paradigm for wood decay fungi.</title>
        <authorList>
            <person name="Riley R."/>
            <person name="Salamov A.A."/>
            <person name="Brown D.W."/>
            <person name="Nagy L.G."/>
            <person name="Floudas D."/>
            <person name="Held B.W."/>
            <person name="Levasseur A."/>
            <person name="Lombard V."/>
            <person name="Morin E."/>
            <person name="Otillar R."/>
            <person name="Lindquist E.A."/>
            <person name="Sun H."/>
            <person name="LaButti K.M."/>
            <person name="Schmutz J."/>
            <person name="Jabbour D."/>
            <person name="Luo H."/>
            <person name="Baker S.E."/>
            <person name="Pisabarro A.G."/>
            <person name="Walton J.D."/>
            <person name="Blanchette R.A."/>
            <person name="Henrissat B."/>
            <person name="Martin F."/>
            <person name="Cullen D."/>
            <person name="Hibbett D.S."/>
            <person name="Grigoriev I.V."/>
        </authorList>
    </citation>
    <scope>NUCLEOTIDE SEQUENCE [LARGE SCALE GENOMIC DNA]</scope>
    <source>
        <strain evidence="23">CBS 339.88</strain>
    </source>
</reference>
<dbReference type="GO" id="GO:0015031">
    <property type="term" value="P:protein transport"/>
    <property type="evidence" value="ECO:0007669"/>
    <property type="project" value="UniProtKB-KW"/>
</dbReference>
<dbReference type="Proteomes" id="UP000027222">
    <property type="component" value="Unassembled WGS sequence"/>
</dbReference>
<keyword evidence="17" id="KW-0968">Cytoplasmic vesicle</keyword>
<keyword evidence="23" id="KW-1185">Reference proteome</keyword>
<gene>
    <name evidence="22" type="ORF">GALMADRAFT_150280</name>
</gene>
<evidence type="ECO:0000256" key="12">
    <source>
        <dbReference type="ARBA" id="ARBA00023006"/>
    </source>
</evidence>
<evidence type="ECO:0000256" key="10">
    <source>
        <dbReference type="ARBA" id="ARBA00022927"/>
    </source>
</evidence>
<keyword evidence="16" id="KW-1015">Disulfide bond</keyword>
<feature type="transmembrane region" description="Helical" evidence="19">
    <location>
        <begin position="185"/>
        <end position="208"/>
    </location>
</feature>
<organism evidence="22 23">
    <name type="scientific">Galerina marginata (strain CBS 339.88)</name>
    <dbReference type="NCBI Taxonomy" id="685588"/>
    <lineage>
        <taxon>Eukaryota</taxon>
        <taxon>Fungi</taxon>
        <taxon>Dikarya</taxon>
        <taxon>Basidiomycota</taxon>
        <taxon>Agaricomycotina</taxon>
        <taxon>Agaricomycetes</taxon>
        <taxon>Agaricomycetidae</taxon>
        <taxon>Agaricales</taxon>
        <taxon>Agaricineae</taxon>
        <taxon>Strophariaceae</taxon>
        <taxon>Galerina</taxon>
    </lineage>
</organism>
<dbReference type="Gene3D" id="2.70.130.10">
    <property type="entry name" value="Mannose-6-phosphate receptor binding domain"/>
    <property type="match status" value="1"/>
</dbReference>
<keyword evidence="12" id="KW-0072">Autophagy</keyword>
<evidence type="ECO:0000256" key="20">
    <source>
        <dbReference type="SAM" id="SignalP"/>
    </source>
</evidence>
<keyword evidence="10" id="KW-0653">Protein transport</keyword>
<evidence type="ECO:0000259" key="21">
    <source>
        <dbReference type="PROSITE" id="PS51914"/>
    </source>
</evidence>
<evidence type="ECO:0000313" key="23">
    <source>
        <dbReference type="Proteomes" id="UP000027222"/>
    </source>
</evidence>
<proteinExistence type="inferred from homology"/>
<evidence type="ECO:0000256" key="13">
    <source>
        <dbReference type="ARBA" id="ARBA00023034"/>
    </source>
</evidence>
<evidence type="ECO:0000256" key="11">
    <source>
        <dbReference type="ARBA" id="ARBA00022989"/>
    </source>
</evidence>
<evidence type="ECO:0000256" key="9">
    <source>
        <dbReference type="ARBA" id="ARBA00022729"/>
    </source>
</evidence>
<feature type="compositionally biased region" description="Gly residues" evidence="18">
    <location>
        <begin position="291"/>
        <end position="300"/>
    </location>
</feature>
<dbReference type="GO" id="GO:0007034">
    <property type="term" value="P:vacuolar transport"/>
    <property type="evidence" value="ECO:0007669"/>
    <property type="project" value="TreeGrafter"/>
</dbReference>
<dbReference type="OrthoDB" id="4504960at2759"/>
<dbReference type="STRING" id="685588.A0A067U3C0"/>
<evidence type="ECO:0000256" key="18">
    <source>
        <dbReference type="SAM" id="MobiDB-lite"/>
    </source>
</evidence>
<evidence type="ECO:0000256" key="5">
    <source>
        <dbReference type="ARBA" id="ARBA00005363"/>
    </source>
</evidence>
<evidence type="ECO:0000256" key="14">
    <source>
        <dbReference type="ARBA" id="ARBA00023128"/>
    </source>
</evidence>
<evidence type="ECO:0000256" key="17">
    <source>
        <dbReference type="ARBA" id="ARBA00023329"/>
    </source>
</evidence>
<feature type="compositionally biased region" description="Polar residues" evidence="18">
    <location>
        <begin position="401"/>
        <end position="413"/>
    </location>
</feature>
<keyword evidence="11 19" id="KW-1133">Transmembrane helix</keyword>
<protein>
    <recommendedName>
        <fullName evidence="6">Autophagy-related protein 27</fullName>
    </recommendedName>
</protein>
<dbReference type="GO" id="GO:0031966">
    <property type="term" value="C:mitochondrial membrane"/>
    <property type="evidence" value="ECO:0007669"/>
    <property type="project" value="UniProtKB-SubCell"/>
</dbReference>
<keyword evidence="15 19" id="KW-0472">Membrane</keyword>
<dbReference type="SMART" id="SM01404">
    <property type="entry name" value="CIMR"/>
    <property type="match status" value="1"/>
</dbReference>
<dbReference type="AlphaFoldDB" id="A0A067U3C0"/>
<sequence>MMFGQRTALLLLCFLYSGVWAEEKPCTTHDNGKYYDLNPLKASKDYEVKTSTGEKLHINVCQSVRTEVFGLKEDMDAADVGGFVRRAHGDFVIGKLNTSLTIFDSQPRFVLSSGSRCKPKPDDQPTEIRASSVIEFICDTSVFGPGTPRLLARLPPGDDEIGCAYVIEWRTHYACPTSEGGGITGFFVVVGIIFLVLLLTYTVLGTLYNRFVLQLRGFDQIPQFSIESMKYHGREAVDWIKDMIAALDIGGSRRAGGHSYGSQPSSGIRTTNPVSHQSQVSGFGNAEGLEEGGPLGGGGFVRPPASRNPTRPSPFQRAETNPISHQTQVNAQSLSFSQSPRSSQSPPQQPQQRVPLARTLGPGSTQEERDFMLADDDDDDAQELGDFSAPPPLPSSPAPNMTRTPSTNNSVSPEPNAAAVARGRDLGGGDATLL</sequence>
<dbReference type="GO" id="GO:0010008">
    <property type="term" value="C:endosome membrane"/>
    <property type="evidence" value="ECO:0007669"/>
    <property type="project" value="UniProtKB-SubCell"/>
</dbReference>
<feature type="chain" id="PRO_5001649379" description="Autophagy-related protein 27" evidence="20">
    <location>
        <begin position="22"/>
        <end position="434"/>
    </location>
</feature>
<dbReference type="InterPro" id="IPR018939">
    <property type="entry name" value="Autophagy-rel_prot_27"/>
</dbReference>
<feature type="compositionally biased region" description="Low complexity" evidence="18">
    <location>
        <begin position="332"/>
        <end position="352"/>
    </location>
</feature>
<keyword evidence="8 19" id="KW-0812">Transmembrane</keyword>
<dbReference type="GO" id="GO:0006914">
    <property type="term" value="P:autophagy"/>
    <property type="evidence" value="ECO:0007669"/>
    <property type="project" value="UniProtKB-KW"/>
</dbReference>
<dbReference type="InterPro" id="IPR009011">
    <property type="entry name" value="Man6P_isomerase_rcpt-bd_dom_sf"/>
</dbReference>
<dbReference type="GO" id="GO:0005770">
    <property type="term" value="C:late endosome"/>
    <property type="evidence" value="ECO:0007669"/>
    <property type="project" value="TreeGrafter"/>
</dbReference>
<dbReference type="SUPFAM" id="SSF50911">
    <property type="entry name" value="Mannose 6-phosphate receptor domain"/>
    <property type="match status" value="1"/>
</dbReference>
<dbReference type="HOGENOM" id="CLU_631679_0_0_1"/>
<evidence type="ECO:0000256" key="1">
    <source>
        <dbReference type="ARBA" id="ARBA00004304"/>
    </source>
</evidence>
<evidence type="ECO:0000256" key="7">
    <source>
        <dbReference type="ARBA" id="ARBA00022448"/>
    </source>
</evidence>
<dbReference type="Pfam" id="PF09451">
    <property type="entry name" value="ATG27"/>
    <property type="match status" value="1"/>
</dbReference>
<dbReference type="InterPro" id="IPR044865">
    <property type="entry name" value="MRH_dom"/>
</dbReference>
<accession>A0A067U3C0</accession>
<evidence type="ECO:0000256" key="19">
    <source>
        <dbReference type="SAM" id="Phobius"/>
    </source>
</evidence>
<evidence type="ECO:0000256" key="8">
    <source>
        <dbReference type="ARBA" id="ARBA00022692"/>
    </source>
</evidence>
<comment type="subcellular location">
    <subcellularLocation>
        <location evidence="2">Cytoplasmic vesicle membrane</location>
        <topology evidence="2">Single-pass type I membrane protein</topology>
    </subcellularLocation>
    <subcellularLocation>
        <location evidence="4">Golgi apparatus membrane</location>
        <topology evidence="4">Single-pass type I membrane protein</topology>
    </subcellularLocation>
    <subcellularLocation>
        <location evidence="1">Mitochondrion membrane</location>
        <topology evidence="1">Single-pass membrane protein</topology>
    </subcellularLocation>
    <subcellularLocation>
        <location evidence="3">Preautophagosomal structure membrane</location>
        <topology evidence="3">Single-pass type I membrane protein</topology>
    </subcellularLocation>
</comment>
<feature type="compositionally biased region" description="Polar residues" evidence="18">
    <location>
        <begin position="318"/>
        <end position="331"/>
    </location>
</feature>
<keyword evidence="7" id="KW-0813">Transport</keyword>
<dbReference type="PANTHER" id="PTHR15071:SF0">
    <property type="entry name" value="MANNOSE 6-PHOSPHATE RECEPTOR-LIKE PROTEIN 1"/>
    <property type="match status" value="1"/>
</dbReference>
<keyword evidence="14" id="KW-0496">Mitochondrion</keyword>
<evidence type="ECO:0000256" key="2">
    <source>
        <dbReference type="ARBA" id="ARBA00004358"/>
    </source>
</evidence>
<comment type="similarity">
    <text evidence="5">Belongs to the ATG27 family.</text>
</comment>
<feature type="region of interest" description="Disordered" evidence="18">
    <location>
        <begin position="255"/>
        <end position="434"/>
    </location>
</feature>
<dbReference type="EMBL" id="KL142367">
    <property type="protein sequence ID" value="KDR85913.1"/>
    <property type="molecule type" value="Genomic_DNA"/>
</dbReference>
<evidence type="ECO:0000313" key="22">
    <source>
        <dbReference type="EMBL" id="KDR85913.1"/>
    </source>
</evidence>
<name>A0A067U3C0_GALM3</name>
<feature type="domain" description="MRH" evidence="21">
    <location>
        <begin position="24"/>
        <end position="177"/>
    </location>
</feature>
<dbReference type="PROSITE" id="PS51914">
    <property type="entry name" value="MRH"/>
    <property type="match status" value="1"/>
</dbReference>
<evidence type="ECO:0000256" key="6">
    <source>
        <dbReference type="ARBA" id="ARBA00013776"/>
    </source>
</evidence>
<keyword evidence="9 20" id="KW-0732">Signal</keyword>
<evidence type="ECO:0000256" key="3">
    <source>
        <dbReference type="ARBA" id="ARBA00004472"/>
    </source>
</evidence>
<dbReference type="GO" id="GO:0000139">
    <property type="term" value="C:Golgi membrane"/>
    <property type="evidence" value="ECO:0007669"/>
    <property type="project" value="UniProtKB-SubCell"/>
</dbReference>
<evidence type="ECO:0000256" key="4">
    <source>
        <dbReference type="ARBA" id="ARBA00004614"/>
    </source>
</evidence>
<dbReference type="GO" id="GO:0034045">
    <property type="term" value="C:phagophore assembly site membrane"/>
    <property type="evidence" value="ECO:0007669"/>
    <property type="project" value="UniProtKB-SubCell"/>
</dbReference>
<dbReference type="PANTHER" id="PTHR15071">
    <property type="entry name" value="MANNOSE-6-PHOSPHATE RECEPTOR FAMILY MEMBER"/>
    <property type="match status" value="1"/>
</dbReference>
<keyword evidence="13" id="KW-0333">Golgi apparatus</keyword>
<feature type="signal peptide" evidence="20">
    <location>
        <begin position="1"/>
        <end position="21"/>
    </location>
</feature>
<evidence type="ECO:0000256" key="15">
    <source>
        <dbReference type="ARBA" id="ARBA00023136"/>
    </source>
</evidence>
<evidence type="ECO:0000256" key="16">
    <source>
        <dbReference type="ARBA" id="ARBA00023157"/>
    </source>
</evidence>
<feature type="compositionally biased region" description="Polar residues" evidence="18">
    <location>
        <begin position="260"/>
        <end position="282"/>
    </location>
</feature>
<feature type="compositionally biased region" description="Acidic residues" evidence="18">
    <location>
        <begin position="373"/>
        <end position="383"/>
    </location>
</feature>